<evidence type="ECO:0000256" key="1">
    <source>
        <dbReference type="ARBA" id="ARBA00006484"/>
    </source>
</evidence>
<proteinExistence type="inferred from homology"/>
<dbReference type="PRINTS" id="PR00080">
    <property type="entry name" value="SDRFAMILY"/>
</dbReference>
<evidence type="ECO:0000313" key="4">
    <source>
        <dbReference type="Proteomes" id="UP000294947"/>
    </source>
</evidence>
<dbReference type="PRINTS" id="PR00081">
    <property type="entry name" value="GDHRDH"/>
</dbReference>
<dbReference type="PROSITE" id="PS00061">
    <property type="entry name" value="ADH_SHORT"/>
    <property type="match status" value="1"/>
</dbReference>
<dbReference type="OrthoDB" id="286404at2"/>
<dbReference type="InterPro" id="IPR020904">
    <property type="entry name" value="Sc_DH/Rdtase_CS"/>
</dbReference>
<keyword evidence="4" id="KW-1185">Reference proteome</keyword>
<dbReference type="FunFam" id="3.40.50.720:FF:000240">
    <property type="entry name" value="SDR family oxidoreductase"/>
    <property type="match status" value="1"/>
</dbReference>
<protein>
    <submittedName>
        <fullName evidence="3">SDR family oxidoreductase</fullName>
    </submittedName>
</protein>
<dbReference type="Proteomes" id="UP000294947">
    <property type="component" value="Unassembled WGS sequence"/>
</dbReference>
<dbReference type="GO" id="GO:0016616">
    <property type="term" value="F:oxidoreductase activity, acting on the CH-OH group of donors, NAD or NADP as acceptor"/>
    <property type="evidence" value="ECO:0007669"/>
    <property type="project" value="UniProtKB-ARBA"/>
</dbReference>
<dbReference type="Pfam" id="PF13561">
    <property type="entry name" value="adh_short_C2"/>
    <property type="match status" value="1"/>
</dbReference>
<dbReference type="AlphaFoldDB" id="A0A4R4ZD84"/>
<dbReference type="GO" id="GO:0005975">
    <property type="term" value="P:carbohydrate metabolic process"/>
    <property type="evidence" value="ECO:0007669"/>
    <property type="project" value="UniProtKB-ARBA"/>
</dbReference>
<dbReference type="NCBIfam" id="NF005559">
    <property type="entry name" value="PRK07231.1"/>
    <property type="match status" value="1"/>
</dbReference>
<organism evidence="3 4">
    <name type="scientific">Saccharopolyspora elongata</name>
    <dbReference type="NCBI Taxonomy" id="2530387"/>
    <lineage>
        <taxon>Bacteria</taxon>
        <taxon>Bacillati</taxon>
        <taxon>Actinomycetota</taxon>
        <taxon>Actinomycetes</taxon>
        <taxon>Pseudonocardiales</taxon>
        <taxon>Pseudonocardiaceae</taxon>
        <taxon>Saccharopolyspora</taxon>
    </lineage>
</organism>
<evidence type="ECO:0000256" key="2">
    <source>
        <dbReference type="ARBA" id="ARBA00023002"/>
    </source>
</evidence>
<gene>
    <name evidence="3" type="ORF">E1288_02285</name>
</gene>
<dbReference type="PANTHER" id="PTHR42760">
    <property type="entry name" value="SHORT-CHAIN DEHYDROGENASES/REDUCTASES FAMILY MEMBER"/>
    <property type="match status" value="1"/>
</dbReference>
<dbReference type="InterPro" id="IPR002347">
    <property type="entry name" value="SDR_fam"/>
</dbReference>
<sequence>MWTRRFPVGRDDHRLRASATSREGNLSELFALNGKNAVVTGGAQGIGEAIVLALRDAGARVFICDINPEVGNATAERHGVEFVAADVTDSASVETAFEHVATTAGSLDVAVNNAGIVHNHPSEGLADEDWRRVMSVNLDGVFYCCRAAGRRMLQQGSGSIVNTGSMSGHISNHPQPQSAYNTAKAGVIHLTKSLAGEWADRGVRVNSVSPGYVGTEMTKRGMSNEEWRRVWVGDTPMKRVAEPREIAPAVVFLASDAGSYCTGTDLVVDGGYTVW</sequence>
<comment type="similarity">
    <text evidence="1">Belongs to the short-chain dehydrogenases/reductases (SDR) family.</text>
</comment>
<dbReference type="Gene3D" id="3.40.50.720">
    <property type="entry name" value="NAD(P)-binding Rossmann-like Domain"/>
    <property type="match status" value="1"/>
</dbReference>
<accession>A0A4R4ZD84</accession>
<keyword evidence="2" id="KW-0560">Oxidoreductase</keyword>
<dbReference type="SUPFAM" id="SSF51735">
    <property type="entry name" value="NAD(P)-binding Rossmann-fold domains"/>
    <property type="match status" value="1"/>
</dbReference>
<name>A0A4R4ZD84_9PSEU</name>
<reference evidence="3 4" key="1">
    <citation type="submission" date="2019-03" db="EMBL/GenBank/DDBJ databases">
        <title>Draft genome sequences of novel Actinobacteria.</title>
        <authorList>
            <person name="Sahin N."/>
            <person name="Ay H."/>
            <person name="Saygin H."/>
        </authorList>
    </citation>
    <scope>NUCLEOTIDE SEQUENCE [LARGE SCALE GENOMIC DNA]</scope>
    <source>
        <strain evidence="3 4">7K502</strain>
    </source>
</reference>
<dbReference type="PANTHER" id="PTHR42760:SF115">
    <property type="entry name" value="3-OXOACYL-[ACYL-CARRIER-PROTEIN] REDUCTASE FABG"/>
    <property type="match status" value="1"/>
</dbReference>
<dbReference type="InterPro" id="IPR036291">
    <property type="entry name" value="NAD(P)-bd_dom_sf"/>
</dbReference>
<evidence type="ECO:0000313" key="3">
    <source>
        <dbReference type="EMBL" id="TDD56006.1"/>
    </source>
</evidence>
<comment type="caution">
    <text evidence="3">The sequence shown here is derived from an EMBL/GenBank/DDBJ whole genome shotgun (WGS) entry which is preliminary data.</text>
</comment>
<dbReference type="EMBL" id="SMKW01000002">
    <property type="protein sequence ID" value="TDD56006.1"/>
    <property type="molecule type" value="Genomic_DNA"/>
</dbReference>